<feature type="coiled-coil region" evidence="12">
    <location>
        <begin position="367"/>
        <end position="418"/>
    </location>
</feature>
<evidence type="ECO:0000256" key="8">
    <source>
        <dbReference type="ARBA" id="ARBA00023067"/>
    </source>
</evidence>
<dbReference type="GO" id="GO:0005634">
    <property type="term" value="C:nucleus"/>
    <property type="evidence" value="ECO:0007669"/>
    <property type="project" value="UniProtKB-SubCell"/>
</dbReference>
<keyword evidence="9 11" id="KW-0539">Nucleus</keyword>
<keyword evidence="8" id="KW-0226">DNA condensation</keyword>
<dbReference type="GO" id="GO:0000796">
    <property type="term" value="C:condensin complex"/>
    <property type="evidence" value="ECO:0007669"/>
    <property type="project" value="TreeGrafter"/>
</dbReference>
<dbReference type="GO" id="GO:0051301">
    <property type="term" value="P:cell division"/>
    <property type="evidence" value="ECO:0007669"/>
    <property type="project" value="UniProtKB-KW"/>
</dbReference>
<dbReference type="Pfam" id="PF02463">
    <property type="entry name" value="SMC_N"/>
    <property type="match status" value="1"/>
</dbReference>
<keyword evidence="16" id="KW-1185">Reference proteome</keyword>
<feature type="region of interest" description="Disordered" evidence="13">
    <location>
        <begin position="1138"/>
        <end position="1258"/>
    </location>
</feature>
<evidence type="ECO:0000256" key="13">
    <source>
        <dbReference type="SAM" id="MobiDB-lite"/>
    </source>
</evidence>
<dbReference type="PANTHER" id="PTHR18937:SF172">
    <property type="entry name" value="STRUCTURAL MAINTENANCE OF CHROMOSOMES PROTEIN"/>
    <property type="match status" value="1"/>
</dbReference>
<evidence type="ECO:0000256" key="4">
    <source>
        <dbReference type="ARBA" id="ARBA00022741"/>
    </source>
</evidence>
<evidence type="ECO:0000256" key="11">
    <source>
        <dbReference type="PIRNR" id="PIRNR005719"/>
    </source>
</evidence>
<evidence type="ECO:0000256" key="9">
    <source>
        <dbReference type="ARBA" id="ARBA00023242"/>
    </source>
</evidence>
<proteinExistence type="inferred from homology"/>
<keyword evidence="4" id="KW-0547">Nucleotide-binding</keyword>
<feature type="compositionally biased region" description="Acidic residues" evidence="13">
    <location>
        <begin position="1148"/>
        <end position="1174"/>
    </location>
</feature>
<dbReference type="SUPFAM" id="SSF75553">
    <property type="entry name" value="Smc hinge domain"/>
    <property type="match status" value="1"/>
</dbReference>
<sequence>MRDVLNVVETKAFLSSSGEDDEQRNSKMLSIMNEDMVDVHSTAVEEKGVKKDINKYSVSVEKKQKNTRIIIDKLILENFKSYSGVKVIGPFYKKFSCIVGPNGSGKSNIIDAMLFVFGRRAKKIRQNKLCDLIHSSKYSMNNEYTKVSIYFKVVKVGENFEQSGQSGQSKQSEQMEQSEQSGQPGQPDKKRKTSVNTDLVISDTLPEEEDESFIISREATVDNQSRYRINDRVVSQKEVFDLLYEKGIDLNNNRFLILQGEVEQISQMNPKGNKNEEGLLEYLEEIIGTNSYIENINKSSEELEKCEEVYHDKMNRLKHVYNELKELAGPKKEAKYYVDLQKYTHKLNIIILKKENHDLAKMMIHKKEELEAYLKKKEEHNEIYTNLLRERKDMNTILSSLENEESEIMKRKNKTDNEFKKLTIHDENVKKELLIIVEKMQNLYVKREKLKEKDIPRYKNIIEAKQKILNEIKREKIPKLERELEKCEEELEKYNEEIKSETNKINTIYSKEEEKLAPLQNSYDTLIKLTSEYTNRCNIIEKKQREFLTHVENLKYLQSKLLNELKEKDIQSKHMMNLDQEKKKIMQSKDAQVAELDHQIETVMNTLVDLNVKYETMKKDVTSDKSLNKMHEFIYNLKKNKIKGIHGILGDLGYIDKKYEKAFLIAGNNCTDFVIVENPNDAILLFEHMRKQNIGRVNVLSLSILESNLMPIMKKNEQNYTPLLPNVHRLVDFVKFKHEKYKVCFYYALKETLVANTLEEAHVIGYSHKRRVVTLAGELIENDGRICGGGILNNQAKLLGYGKVNGRKSYNKPSTIEGDPDNLQMERNNRDSCSNFFKRTEEEKYDEVDVTKTENAIKEMNKNMDELKKRKENMLSDIKDLRTLVEDNECKLEIANKRIDNCKKQLKDIDEQLKNSQVPELTKEEKTELESLKELIEEKNNEKNKIEIILKAQENKVKMYYEQLQNVGGEKKKNLKNKKIHAERQLNITKDEIEKHNSEEVNALANLQKGEKDILKFTDEIEEYEKNEKELENELKDVEVKGCAIYQETEKLTKELAEIQAKIQHNQKKKQQIDETVSKKDLENVDIVYKIENIQKEIEQLNLRRGTYEAKIMEYTQLIHQVDQTILENMPCRVRQSANYQDKCRGEADEEEEGDSEDSLDYQDEESTWDEESIVDDRLEDHHSEETHSIGGKRKLCLMDNHDNKKKKEEESISGDRSNEGEEEEPDKLENREKKNQVIKRKRRKSAEDEDEEQEEELKALEDMSYVKEEWSDMENEYDYLNMKEEELDALNKKEIESKLESKLRILEKKSPNLKVFQDYNVKLYDYMKRRKDVKKSKKQKDKIKKVYDNLCNKRRKEFLIAFNIISSKLKEMYQMIAIGGDAELEIIDSSEIFNEGILFSVRPPKKSWKHIQNLSGGEKTLSSLALVFALHYFKPNPIYFMDEIDAALDFKNVSIISHYIKTKTSDAQFIVVSLRNQMFELCDRMIGIYKTNDITKCITLNPSKFQLHHQNTQETETEAEVEKKEF</sequence>
<keyword evidence="3" id="KW-0132">Cell division</keyword>
<comment type="subcellular location">
    <subcellularLocation>
        <location evidence="1 11">Nucleus</location>
    </subcellularLocation>
</comment>
<gene>
    <name evidence="15" type="ORF">PGO_102220</name>
</gene>
<comment type="similarity">
    <text evidence="2">Belongs to the SMC family. SMC4 subfamily.</text>
</comment>
<evidence type="ECO:0000256" key="1">
    <source>
        <dbReference type="ARBA" id="ARBA00004123"/>
    </source>
</evidence>
<keyword evidence="10" id="KW-0131">Cell cycle</keyword>
<dbReference type="InterPro" id="IPR036277">
    <property type="entry name" value="SMC_hinge_sf"/>
</dbReference>
<dbReference type="SMART" id="SM00968">
    <property type="entry name" value="SMC_hinge"/>
    <property type="match status" value="1"/>
</dbReference>
<evidence type="ECO:0000259" key="14">
    <source>
        <dbReference type="SMART" id="SM00968"/>
    </source>
</evidence>
<evidence type="ECO:0000313" key="16">
    <source>
        <dbReference type="Proteomes" id="UP000195521"/>
    </source>
</evidence>
<evidence type="ECO:0000256" key="10">
    <source>
        <dbReference type="ARBA" id="ARBA00023306"/>
    </source>
</evidence>
<evidence type="ECO:0000256" key="6">
    <source>
        <dbReference type="ARBA" id="ARBA00022840"/>
    </source>
</evidence>
<dbReference type="OMA" id="CPALDNM"/>
<dbReference type="InterPro" id="IPR027417">
    <property type="entry name" value="P-loop_NTPase"/>
</dbReference>
<feature type="domain" description="SMC hinge" evidence="14">
    <location>
        <begin position="643"/>
        <end position="765"/>
    </location>
</feature>
<dbReference type="Gene3D" id="1.20.1060.20">
    <property type="match status" value="1"/>
</dbReference>
<dbReference type="SUPFAM" id="SSF52540">
    <property type="entry name" value="P-loop containing nucleoside triphosphate hydrolases"/>
    <property type="match status" value="2"/>
</dbReference>
<keyword evidence="6" id="KW-0067">ATP-binding</keyword>
<dbReference type="RefSeq" id="XP_028544053.1">
    <property type="nucleotide sequence ID" value="XM_028688252.1"/>
</dbReference>
<dbReference type="InterPro" id="IPR003395">
    <property type="entry name" value="RecF/RecN/SMC_N"/>
</dbReference>
<evidence type="ECO:0000256" key="2">
    <source>
        <dbReference type="ARBA" id="ARBA00006005"/>
    </source>
</evidence>
<dbReference type="GO" id="GO:0005524">
    <property type="term" value="F:ATP binding"/>
    <property type="evidence" value="ECO:0007669"/>
    <property type="project" value="UniProtKB-KW"/>
</dbReference>
<evidence type="ECO:0000256" key="3">
    <source>
        <dbReference type="ARBA" id="ARBA00022618"/>
    </source>
</evidence>
<protein>
    <recommendedName>
        <fullName evidence="11">Structural maintenance of chromosomes protein</fullName>
    </recommendedName>
</protein>
<dbReference type="EMBL" id="BDQF01000011">
    <property type="protein sequence ID" value="GAW81464.1"/>
    <property type="molecule type" value="Genomic_DNA"/>
</dbReference>
<feature type="coiled-coil region" evidence="12">
    <location>
        <begin position="470"/>
        <end position="511"/>
    </location>
</feature>
<dbReference type="InterPro" id="IPR010935">
    <property type="entry name" value="SMC_hinge"/>
</dbReference>
<name>A0A1Y1JN37_PLAGO</name>
<accession>A0A1Y1JN37</accession>
<keyword evidence="5" id="KW-0498">Mitosis</keyword>
<dbReference type="GO" id="GO:0016887">
    <property type="term" value="F:ATP hydrolysis activity"/>
    <property type="evidence" value="ECO:0007669"/>
    <property type="project" value="InterPro"/>
</dbReference>
<dbReference type="GeneID" id="39748187"/>
<dbReference type="Proteomes" id="UP000195521">
    <property type="component" value="Unassembled WGS sequence"/>
</dbReference>
<dbReference type="Gene3D" id="3.30.70.1620">
    <property type="match status" value="1"/>
</dbReference>
<dbReference type="Gene3D" id="3.40.50.300">
    <property type="entry name" value="P-loop containing nucleotide triphosphate hydrolases"/>
    <property type="match status" value="2"/>
</dbReference>
<dbReference type="Pfam" id="PF06470">
    <property type="entry name" value="SMC_hinge"/>
    <property type="match status" value="1"/>
</dbReference>
<evidence type="ECO:0000256" key="7">
    <source>
        <dbReference type="ARBA" id="ARBA00023054"/>
    </source>
</evidence>
<dbReference type="InterPro" id="IPR024704">
    <property type="entry name" value="SMC"/>
</dbReference>
<feature type="compositionally biased region" description="Low complexity" evidence="13">
    <location>
        <begin position="162"/>
        <end position="186"/>
    </location>
</feature>
<feature type="region of interest" description="Disordered" evidence="13">
    <location>
        <begin position="162"/>
        <end position="202"/>
    </location>
</feature>
<dbReference type="PIRSF" id="PIRSF005719">
    <property type="entry name" value="SMC"/>
    <property type="match status" value="1"/>
</dbReference>
<dbReference type="PANTHER" id="PTHR18937">
    <property type="entry name" value="STRUCTURAL MAINTENANCE OF CHROMOSOMES SMC FAMILY MEMBER"/>
    <property type="match status" value="1"/>
</dbReference>
<feature type="compositionally biased region" description="Basic and acidic residues" evidence="13">
    <location>
        <begin position="1200"/>
        <end position="1211"/>
    </location>
</feature>
<evidence type="ECO:0000256" key="5">
    <source>
        <dbReference type="ARBA" id="ARBA00022776"/>
    </source>
</evidence>
<comment type="caution">
    <text evidence="15">The sequence shown here is derived from an EMBL/GenBank/DDBJ whole genome shotgun (WGS) entry which is preliminary data.</text>
</comment>
<feature type="coiled-coil region" evidence="12">
    <location>
        <begin position="850"/>
        <end position="1111"/>
    </location>
</feature>
<reference evidence="16" key="1">
    <citation type="submission" date="2017-04" db="EMBL/GenBank/DDBJ databases">
        <title>Plasmodium gonderi genome.</title>
        <authorList>
            <person name="Arisue N."/>
            <person name="Honma H."/>
            <person name="Kawai S."/>
            <person name="Tougan T."/>
            <person name="Tanabe K."/>
            <person name="Horii T."/>
        </authorList>
    </citation>
    <scope>NUCLEOTIDE SEQUENCE [LARGE SCALE GENOMIC DNA]</scope>
    <source>
        <strain evidence="16">ATCC 30045</strain>
    </source>
</reference>
<evidence type="ECO:0000256" key="12">
    <source>
        <dbReference type="SAM" id="Coils"/>
    </source>
</evidence>
<dbReference type="GO" id="GO:0007076">
    <property type="term" value="P:mitotic chromosome condensation"/>
    <property type="evidence" value="ECO:0007669"/>
    <property type="project" value="TreeGrafter"/>
</dbReference>
<evidence type="ECO:0000313" key="15">
    <source>
        <dbReference type="EMBL" id="GAW81464.1"/>
    </source>
</evidence>
<organism evidence="15 16">
    <name type="scientific">Plasmodium gonderi</name>
    <dbReference type="NCBI Taxonomy" id="77519"/>
    <lineage>
        <taxon>Eukaryota</taxon>
        <taxon>Sar</taxon>
        <taxon>Alveolata</taxon>
        <taxon>Apicomplexa</taxon>
        <taxon>Aconoidasida</taxon>
        <taxon>Haemosporida</taxon>
        <taxon>Plasmodiidae</taxon>
        <taxon>Plasmodium</taxon>
        <taxon>Plasmodium (Plasmodium)</taxon>
    </lineage>
</organism>
<keyword evidence="7 12" id="KW-0175">Coiled coil</keyword>
<dbReference type="OrthoDB" id="5575062at2759"/>
<feature type="compositionally biased region" description="Basic and acidic residues" evidence="13">
    <location>
        <begin position="1175"/>
        <end position="1188"/>
    </location>
</feature>
<dbReference type="FunFam" id="3.40.50.300:FF:000481">
    <property type="entry name" value="Structural maintenance of chromosomes 4"/>
    <property type="match status" value="1"/>
</dbReference>